<proteinExistence type="predicted"/>
<dbReference type="CDD" id="cd00085">
    <property type="entry name" value="HNHc"/>
    <property type="match status" value="1"/>
</dbReference>
<accession>A0AAP3AMG4</accession>
<name>A0AAP3AMG4_RIEAN</name>
<dbReference type="Gene3D" id="1.10.30.50">
    <property type="match status" value="1"/>
</dbReference>
<dbReference type="EMBL" id="JAOZYT010000009">
    <property type="protein sequence ID" value="MCW0523204.1"/>
    <property type="molecule type" value="Genomic_DNA"/>
</dbReference>
<keyword evidence="4" id="KW-0378">Hydrolase</keyword>
<dbReference type="InterPro" id="IPR003615">
    <property type="entry name" value="HNH_nuc"/>
</dbReference>
<sequence length="292" mass="33867">MLIEQYNSLNRNEVKSDVNSSQGENEESGSHEREIKVTELTDGEIKFFNEYEFRDAKGEIKDREELDSIKIYNKDSLFDEAAIVVVETQQASASMLQRKLKISYNRAEKIILQLEKAKIVGKFEGYKARETLISNIDNLKIILKKIDDTSDIAHYGISNNYYSRIAKIKYNSAIKKGFNPSEQSYEEWCKEQEIRNKILKQKKEKDLYRKVKEKMIDEGAIPKTKINKREHISQKVKDMVWNRDGGKCVECGSSEKLEFDHIVPFSKGGSNTYRNIQLLCEPCNRKKSNKIG</sequence>
<feature type="region of interest" description="Disordered" evidence="1">
    <location>
        <begin position="6"/>
        <end position="34"/>
    </location>
</feature>
<dbReference type="AlphaFoldDB" id="A0AAP3AMG4"/>
<evidence type="ECO:0000313" key="4">
    <source>
        <dbReference type="EMBL" id="MCW0523204.1"/>
    </source>
</evidence>
<dbReference type="Pfam" id="PF01844">
    <property type="entry name" value="HNH"/>
    <property type="match status" value="1"/>
</dbReference>
<dbReference type="Proteomes" id="UP001207440">
    <property type="component" value="Unassembled WGS sequence"/>
</dbReference>
<dbReference type="InterPro" id="IPR036388">
    <property type="entry name" value="WH-like_DNA-bd_sf"/>
</dbReference>
<protein>
    <submittedName>
        <fullName evidence="4">HNH endonuclease</fullName>
    </submittedName>
</protein>
<dbReference type="SMART" id="SM00843">
    <property type="entry name" value="Ftsk_gamma"/>
    <property type="match status" value="1"/>
</dbReference>
<gene>
    <name evidence="4" type="ORF">OKE68_02585</name>
</gene>
<dbReference type="SMART" id="SM00507">
    <property type="entry name" value="HNHc"/>
    <property type="match status" value="1"/>
</dbReference>
<dbReference type="InterPro" id="IPR002711">
    <property type="entry name" value="HNH"/>
</dbReference>
<dbReference type="InterPro" id="IPR052892">
    <property type="entry name" value="NA-targeting_endonuclease"/>
</dbReference>
<dbReference type="Pfam" id="PF09397">
    <property type="entry name" value="FtsK_gamma"/>
    <property type="match status" value="1"/>
</dbReference>
<feature type="domain" description="HNH nuclease" evidence="2">
    <location>
        <begin position="235"/>
        <end position="285"/>
    </location>
</feature>
<dbReference type="GO" id="GO:0008270">
    <property type="term" value="F:zinc ion binding"/>
    <property type="evidence" value="ECO:0007669"/>
    <property type="project" value="InterPro"/>
</dbReference>
<dbReference type="InterPro" id="IPR018541">
    <property type="entry name" value="Ftsk_gamma"/>
</dbReference>
<dbReference type="PANTHER" id="PTHR33877:SF1">
    <property type="entry name" value="TYPE IV METHYL-DIRECTED RESTRICTION ENZYME ECOKMCRA"/>
    <property type="match status" value="1"/>
</dbReference>
<dbReference type="GO" id="GO:0004519">
    <property type="term" value="F:endonuclease activity"/>
    <property type="evidence" value="ECO:0007669"/>
    <property type="project" value="UniProtKB-KW"/>
</dbReference>
<keyword evidence="4" id="KW-0255">Endonuclease</keyword>
<evidence type="ECO:0000259" key="3">
    <source>
        <dbReference type="SMART" id="SM00843"/>
    </source>
</evidence>
<dbReference type="SUPFAM" id="SSF46785">
    <property type="entry name" value="Winged helix' DNA-binding domain"/>
    <property type="match status" value="1"/>
</dbReference>
<evidence type="ECO:0000259" key="2">
    <source>
        <dbReference type="SMART" id="SM00507"/>
    </source>
</evidence>
<evidence type="ECO:0000256" key="1">
    <source>
        <dbReference type="SAM" id="MobiDB-lite"/>
    </source>
</evidence>
<organism evidence="4 5">
    <name type="scientific">Riemerella anatipestifer</name>
    <name type="common">Moraxella anatipestifer</name>
    <dbReference type="NCBI Taxonomy" id="34085"/>
    <lineage>
        <taxon>Bacteria</taxon>
        <taxon>Pseudomonadati</taxon>
        <taxon>Bacteroidota</taxon>
        <taxon>Flavobacteriia</taxon>
        <taxon>Flavobacteriales</taxon>
        <taxon>Weeksellaceae</taxon>
        <taxon>Riemerella</taxon>
    </lineage>
</organism>
<reference evidence="4" key="1">
    <citation type="submission" date="2022-10" db="EMBL/GenBank/DDBJ databases">
        <title>Sifting through the core-genome to identify putative cross-protective antigens against Riemerella anatipestifer.</title>
        <authorList>
            <person name="Zheng X."/>
            <person name="Zhang W."/>
        </authorList>
    </citation>
    <scope>NUCLEOTIDE SEQUENCE</scope>
    <source>
        <strain evidence="4">ZWRA178</strain>
    </source>
</reference>
<dbReference type="Gene3D" id="1.10.10.10">
    <property type="entry name" value="Winged helix-like DNA-binding domain superfamily/Winged helix DNA-binding domain"/>
    <property type="match status" value="1"/>
</dbReference>
<evidence type="ECO:0000313" key="5">
    <source>
        <dbReference type="Proteomes" id="UP001207440"/>
    </source>
</evidence>
<feature type="domain" description="FtsK gamma" evidence="3">
    <location>
        <begin position="71"/>
        <end position="136"/>
    </location>
</feature>
<dbReference type="PANTHER" id="PTHR33877">
    <property type="entry name" value="SLL1193 PROTEIN"/>
    <property type="match status" value="1"/>
</dbReference>
<comment type="caution">
    <text evidence="4">The sequence shown here is derived from an EMBL/GenBank/DDBJ whole genome shotgun (WGS) entry which is preliminary data.</text>
</comment>
<dbReference type="InterPro" id="IPR036390">
    <property type="entry name" value="WH_DNA-bd_sf"/>
</dbReference>
<dbReference type="GO" id="GO:0003676">
    <property type="term" value="F:nucleic acid binding"/>
    <property type="evidence" value="ECO:0007669"/>
    <property type="project" value="InterPro"/>
</dbReference>
<dbReference type="RefSeq" id="WP_264308767.1">
    <property type="nucleotide sequence ID" value="NZ_JAOZYH010000007.1"/>
</dbReference>
<keyword evidence="4" id="KW-0540">Nuclease</keyword>